<protein>
    <recommendedName>
        <fullName evidence="4">Guanylate cyclase domain-containing protein</fullName>
    </recommendedName>
</protein>
<comment type="caution">
    <text evidence="2">The sequence shown here is derived from an EMBL/GenBank/DDBJ whole genome shotgun (WGS) entry which is preliminary data.</text>
</comment>
<name>A0A9X1N8Z1_9ACTN</name>
<evidence type="ECO:0000256" key="1">
    <source>
        <dbReference type="SAM" id="MobiDB-lite"/>
    </source>
</evidence>
<evidence type="ECO:0008006" key="4">
    <source>
        <dbReference type="Google" id="ProtNLM"/>
    </source>
</evidence>
<dbReference type="EMBL" id="JAJOMB010000003">
    <property type="protein sequence ID" value="MCD5310712.1"/>
    <property type="molecule type" value="Genomic_DNA"/>
</dbReference>
<evidence type="ECO:0000313" key="3">
    <source>
        <dbReference type="Proteomes" id="UP001138997"/>
    </source>
</evidence>
<feature type="compositionally biased region" description="Basic and acidic residues" evidence="1">
    <location>
        <begin position="233"/>
        <end position="258"/>
    </location>
</feature>
<proteinExistence type="predicted"/>
<keyword evidence="3" id="KW-1185">Reference proteome</keyword>
<dbReference type="AlphaFoldDB" id="A0A9X1N8Z1"/>
<accession>A0A9X1N8Z1</accession>
<sequence>MSREPRAVRSTCLITDIEGFRTRDAATQREMQRRLVTMTEWGLRKGGIRRYQARYQDRGDGQLVILPAGIDEFTVVPTFILSLRDALADSNREGSIGRMRVRLALAQGVVQDGYLGVVSRAVVVASTIVDADALRRLLTASRHSDLAVALTDDIYTDVVVPKPTPLSDRAFTAVSIPAKNNERIGVHIQALHTVDAKPAGRASFDPTVAGFALAGIGLPGLLPIADQMVHEHDYFGPDEDSHVDSAWHPEDTHALAEHDDGDEPDDDQGWP</sequence>
<organism evidence="2 3">
    <name type="scientific">Kineosporia babensis</name>
    <dbReference type="NCBI Taxonomy" id="499548"/>
    <lineage>
        <taxon>Bacteria</taxon>
        <taxon>Bacillati</taxon>
        <taxon>Actinomycetota</taxon>
        <taxon>Actinomycetes</taxon>
        <taxon>Kineosporiales</taxon>
        <taxon>Kineosporiaceae</taxon>
        <taxon>Kineosporia</taxon>
    </lineage>
</organism>
<gene>
    <name evidence="2" type="ORF">LR394_07390</name>
</gene>
<evidence type="ECO:0000313" key="2">
    <source>
        <dbReference type="EMBL" id="MCD5310712.1"/>
    </source>
</evidence>
<feature type="compositionally biased region" description="Acidic residues" evidence="1">
    <location>
        <begin position="259"/>
        <end position="271"/>
    </location>
</feature>
<dbReference type="RefSeq" id="WP_231439835.1">
    <property type="nucleotide sequence ID" value="NZ_JAJOMB010000003.1"/>
</dbReference>
<feature type="region of interest" description="Disordered" evidence="1">
    <location>
        <begin position="233"/>
        <end position="271"/>
    </location>
</feature>
<reference evidence="2" key="1">
    <citation type="submission" date="2021-11" db="EMBL/GenBank/DDBJ databases">
        <title>Streptomyces corallinus and Kineosporia corallina sp. nov., two new coral-derived marine actinobacteria.</title>
        <authorList>
            <person name="Buangrab K."/>
            <person name="Sutthacheep M."/>
            <person name="Yeemin T."/>
            <person name="Harunari E."/>
            <person name="Igarashi Y."/>
            <person name="Sripreechasak P."/>
            <person name="Kanchanasin P."/>
            <person name="Tanasupawat S."/>
            <person name="Phongsopitanun W."/>
        </authorList>
    </citation>
    <scope>NUCLEOTIDE SEQUENCE</scope>
    <source>
        <strain evidence="2">JCM 31032</strain>
    </source>
</reference>
<dbReference type="Proteomes" id="UP001138997">
    <property type="component" value="Unassembled WGS sequence"/>
</dbReference>